<dbReference type="EMBL" id="UINC01083658">
    <property type="protein sequence ID" value="SVC29570.1"/>
    <property type="molecule type" value="Genomic_DNA"/>
</dbReference>
<dbReference type="PIRSF" id="PIRSF005639">
    <property type="entry name" value="Glut_amidoT_SNO"/>
    <property type="match status" value="1"/>
</dbReference>
<comment type="catalytic activity">
    <reaction evidence="7">
        <text>L-glutamine + H2O = L-glutamate + NH4(+)</text>
        <dbReference type="Rhea" id="RHEA:15889"/>
        <dbReference type="ChEBI" id="CHEBI:15377"/>
        <dbReference type="ChEBI" id="CHEBI:28938"/>
        <dbReference type="ChEBI" id="CHEBI:29985"/>
        <dbReference type="ChEBI" id="CHEBI:58359"/>
        <dbReference type="EC" id="3.5.1.2"/>
    </reaction>
</comment>
<name>A0A382KYN8_9ZZZZ</name>
<dbReference type="CDD" id="cd01749">
    <property type="entry name" value="GATase1_PB"/>
    <property type="match status" value="1"/>
</dbReference>
<dbReference type="AlphaFoldDB" id="A0A382KYN8"/>
<evidence type="ECO:0000313" key="8">
    <source>
        <dbReference type="EMBL" id="SVC29570.1"/>
    </source>
</evidence>
<gene>
    <name evidence="8" type="ORF">METZ01_LOCUS282424</name>
</gene>
<dbReference type="GO" id="GO:0042823">
    <property type="term" value="P:pyridoxal phosphate biosynthetic process"/>
    <property type="evidence" value="ECO:0007669"/>
    <property type="project" value="InterPro"/>
</dbReference>
<dbReference type="InterPro" id="IPR002161">
    <property type="entry name" value="PdxT/SNO"/>
</dbReference>
<dbReference type="PROSITE" id="PS51273">
    <property type="entry name" value="GATASE_TYPE_1"/>
    <property type="match status" value="1"/>
</dbReference>
<evidence type="ECO:0000256" key="4">
    <source>
        <dbReference type="ARBA" id="ARBA00022898"/>
    </source>
</evidence>
<comment type="similarity">
    <text evidence="1">Belongs to the glutaminase PdxT/SNO family.</text>
</comment>
<proteinExistence type="inferred from homology"/>
<dbReference type="GO" id="GO:0004359">
    <property type="term" value="F:glutaminase activity"/>
    <property type="evidence" value="ECO:0007669"/>
    <property type="project" value="UniProtKB-EC"/>
</dbReference>
<dbReference type="Gene3D" id="3.40.50.880">
    <property type="match status" value="1"/>
</dbReference>
<dbReference type="SUPFAM" id="SSF52317">
    <property type="entry name" value="Class I glutamine amidotransferase-like"/>
    <property type="match status" value="1"/>
</dbReference>
<keyword evidence="5" id="KW-0315">Glutamine amidotransferase</keyword>
<evidence type="ECO:0000256" key="2">
    <source>
        <dbReference type="ARBA" id="ARBA00012918"/>
    </source>
</evidence>
<dbReference type="PANTHER" id="PTHR31559:SF0">
    <property type="entry name" value="PYRIDOXAL 5'-PHOSPHATE SYNTHASE SUBUNIT SNO1-RELATED"/>
    <property type="match status" value="1"/>
</dbReference>
<protein>
    <recommendedName>
        <fullName evidence="2">glutaminase</fullName>
        <ecNumber evidence="2">3.5.1.2</ecNumber>
    </recommendedName>
</protein>
<dbReference type="GO" id="GO:0016829">
    <property type="term" value="F:lyase activity"/>
    <property type="evidence" value="ECO:0007669"/>
    <property type="project" value="UniProtKB-KW"/>
</dbReference>
<keyword evidence="3" id="KW-0378">Hydrolase</keyword>
<dbReference type="NCBIfam" id="TIGR03800">
    <property type="entry name" value="PLP_synth_Pdx2"/>
    <property type="match status" value="1"/>
</dbReference>
<dbReference type="Pfam" id="PF01174">
    <property type="entry name" value="SNO"/>
    <property type="match status" value="1"/>
</dbReference>
<evidence type="ECO:0000256" key="3">
    <source>
        <dbReference type="ARBA" id="ARBA00022801"/>
    </source>
</evidence>
<dbReference type="GO" id="GO:0005829">
    <property type="term" value="C:cytosol"/>
    <property type="evidence" value="ECO:0007669"/>
    <property type="project" value="TreeGrafter"/>
</dbReference>
<dbReference type="PANTHER" id="PTHR31559">
    <property type="entry name" value="PYRIDOXAL 5'-PHOSPHATE SYNTHASE SUBUNIT SNO"/>
    <property type="match status" value="1"/>
</dbReference>
<dbReference type="EC" id="3.5.1.2" evidence="2"/>
<feature type="non-terminal residue" evidence="8">
    <location>
        <position position="160"/>
    </location>
</feature>
<dbReference type="PROSITE" id="PS51130">
    <property type="entry name" value="PDXT_SNO_2"/>
    <property type="match status" value="1"/>
</dbReference>
<dbReference type="PROSITE" id="PS01236">
    <property type="entry name" value="PDXT_SNO_1"/>
    <property type="match status" value="1"/>
</dbReference>
<evidence type="ECO:0000256" key="6">
    <source>
        <dbReference type="ARBA" id="ARBA00023239"/>
    </source>
</evidence>
<keyword evidence="4" id="KW-0663">Pyridoxal phosphate</keyword>
<dbReference type="GO" id="GO:1903600">
    <property type="term" value="C:glutaminase complex"/>
    <property type="evidence" value="ECO:0007669"/>
    <property type="project" value="TreeGrafter"/>
</dbReference>
<dbReference type="GO" id="GO:0008614">
    <property type="term" value="P:pyridoxine metabolic process"/>
    <property type="evidence" value="ECO:0007669"/>
    <property type="project" value="TreeGrafter"/>
</dbReference>
<organism evidence="8">
    <name type="scientific">marine metagenome</name>
    <dbReference type="NCBI Taxonomy" id="408172"/>
    <lineage>
        <taxon>unclassified sequences</taxon>
        <taxon>metagenomes</taxon>
        <taxon>ecological metagenomes</taxon>
    </lineage>
</organism>
<evidence type="ECO:0000256" key="1">
    <source>
        <dbReference type="ARBA" id="ARBA00008345"/>
    </source>
</evidence>
<dbReference type="FunFam" id="3.40.50.880:FF:000010">
    <property type="entry name" value="uncharacterized protein LOC100176842 isoform X2"/>
    <property type="match status" value="1"/>
</dbReference>
<evidence type="ECO:0000256" key="5">
    <source>
        <dbReference type="ARBA" id="ARBA00022962"/>
    </source>
</evidence>
<accession>A0A382KYN8</accession>
<reference evidence="8" key="1">
    <citation type="submission" date="2018-05" db="EMBL/GenBank/DDBJ databases">
        <authorList>
            <person name="Lanie J.A."/>
            <person name="Ng W.-L."/>
            <person name="Kazmierczak K.M."/>
            <person name="Andrzejewski T.M."/>
            <person name="Davidsen T.M."/>
            <person name="Wayne K.J."/>
            <person name="Tettelin H."/>
            <person name="Glass J.I."/>
            <person name="Rusch D."/>
            <person name="Podicherti R."/>
            <person name="Tsui H.-C.T."/>
            <person name="Winkler M.E."/>
        </authorList>
    </citation>
    <scope>NUCLEOTIDE SEQUENCE</scope>
</reference>
<evidence type="ECO:0000256" key="7">
    <source>
        <dbReference type="ARBA" id="ARBA00049534"/>
    </source>
</evidence>
<sequence>MKVGVLALQGDFAEHIAVLKRLGVEGHEIRLPEHLEGVDGLIIPGGESTTLSRLMSIYSMREPIEQMARQGKVIWGTCAGMIMVAMEITEEDPVPLKIMDIGVLRNGFGRQVDSFEQDLELVDLGPTPFHGVFIRAPVITRVGREVKVMATLPDGQAVAV</sequence>
<dbReference type="InterPro" id="IPR021196">
    <property type="entry name" value="PdxT/SNO_CS"/>
</dbReference>
<keyword evidence="6" id="KW-0456">Lyase</keyword>
<dbReference type="InterPro" id="IPR029062">
    <property type="entry name" value="Class_I_gatase-like"/>
</dbReference>